<protein>
    <recommendedName>
        <fullName evidence="11">Dolichyl-phosphate-mannose-protein mannosyltransferase</fullName>
    </recommendedName>
</protein>
<evidence type="ECO:0000256" key="3">
    <source>
        <dbReference type="ARBA" id="ARBA00022676"/>
    </source>
</evidence>
<evidence type="ECO:0000256" key="7">
    <source>
        <dbReference type="ARBA" id="ARBA00023136"/>
    </source>
</evidence>
<evidence type="ECO:0000256" key="8">
    <source>
        <dbReference type="SAM" id="Phobius"/>
    </source>
</evidence>
<reference evidence="9" key="1">
    <citation type="submission" date="2023-02" db="EMBL/GenBank/DDBJ databases">
        <title>Tahibacter soli sp. nov. isolated from soil.</title>
        <authorList>
            <person name="Baek J.H."/>
            <person name="Lee J.K."/>
            <person name="Choi D.G."/>
            <person name="Jeon C.O."/>
        </authorList>
    </citation>
    <scope>NUCLEOTIDE SEQUENCE</scope>
    <source>
        <strain evidence="9">BL</strain>
    </source>
</reference>
<name>A0A9X4BJ46_9GAMM</name>
<feature type="transmembrane region" description="Helical" evidence="8">
    <location>
        <begin position="185"/>
        <end position="215"/>
    </location>
</feature>
<organism evidence="9 10">
    <name type="scientific">Tahibacter soli</name>
    <dbReference type="NCBI Taxonomy" id="2983605"/>
    <lineage>
        <taxon>Bacteria</taxon>
        <taxon>Pseudomonadati</taxon>
        <taxon>Pseudomonadota</taxon>
        <taxon>Gammaproteobacteria</taxon>
        <taxon>Lysobacterales</taxon>
        <taxon>Rhodanobacteraceae</taxon>
        <taxon>Tahibacter</taxon>
    </lineage>
</organism>
<keyword evidence="7 8" id="KW-0472">Membrane</keyword>
<dbReference type="Proteomes" id="UP001139971">
    <property type="component" value="Unassembled WGS sequence"/>
</dbReference>
<evidence type="ECO:0000256" key="5">
    <source>
        <dbReference type="ARBA" id="ARBA00022692"/>
    </source>
</evidence>
<dbReference type="RefSeq" id="WP_263541899.1">
    <property type="nucleotide sequence ID" value="NZ_JAOVZO020000018.1"/>
</dbReference>
<keyword evidence="10" id="KW-1185">Reference proteome</keyword>
<dbReference type="PANTHER" id="PTHR33908:SF11">
    <property type="entry name" value="MEMBRANE PROTEIN"/>
    <property type="match status" value="1"/>
</dbReference>
<evidence type="ECO:0000256" key="1">
    <source>
        <dbReference type="ARBA" id="ARBA00004651"/>
    </source>
</evidence>
<accession>A0A9X4BJ46</accession>
<dbReference type="AlphaFoldDB" id="A0A9X4BJ46"/>
<dbReference type="InterPro" id="IPR050297">
    <property type="entry name" value="LipidA_mod_glycosyltrf_83"/>
</dbReference>
<dbReference type="GO" id="GO:0009103">
    <property type="term" value="P:lipopolysaccharide biosynthetic process"/>
    <property type="evidence" value="ECO:0007669"/>
    <property type="project" value="UniProtKB-ARBA"/>
</dbReference>
<dbReference type="GO" id="GO:0005886">
    <property type="term" value="C:plasma membrane"/>
    <property type="evidence" value="ECO:0007669"/>
    <property type="project" value="UniProtKB-SubCell"/>
</dbReference>
<feature type="transmembrane region" description="Helical" evidence="8">
    <location>
        <begin position="291"/>
        <end position="311"/>
    </location>
</feature>
<feature type="transmembrane region" description="Helical" evidence="8">
    <location>
        <begin position="373"/>
        <end position="392"/>
    </location>
</feature>
<keyword evidence="3" id="KW-0328">Glycosyltransferase</keyword>
<evidence type="ECO:0000256" key="2">
    <source>
        <dbReference type="ARBA" id="ARBA00022475"/>
    </source>
</evidence>
<dbReference type="GO" id="GO:0016763">
    <property type="term" value="F:pentosyltransferase activity"/>
    <property type="evidence" value="ECO:0007669"/>
    <property type="project" value="TreeGrafter"/>
</dbReference>
<keyword evidence="5 8" id="KW-0812">Transmembrane</keyword>
<evidence type="ECO:0008006" key="11">
    <source>
        <dbReference type="Google" id="ProtNLM"/>
    </source>
</evidence>
<dbReference type="EMBL" id="JAOVZO020000018">
    <property type="protein sequence ID" value="MDC8014263.1"/>
    <property type="molecule type" value="Genomic_DNA"/>
</dbReference>
<dbReference type="PANTHER" id="PTHR33908">
    <property type="entry name" value="MANNOSYLTRANSFERASE YKCB-RELATED"/>
    <property type="match status" value="1"/>
</dbReference>
<evidence type="ECO:0000313" key="10">
    <source>
        <dbReference type="Proteomes" id="UP001139971"/>
    </source>
</evidence>
<feature type="transmembrane region" description="Helical" evidence="8">
    <location>
        <begin position="318"/>
        <end position="335"/>
    </location>
</feature>
<evidence type="ECO:0000256" key="6">
    <source>
        <dbReference type="ARBA" id="ARBA00022989"/>
    </source>
</evidence>
<feature type="transmembrane region" description="Helical" evidence="8">
    <location>
        <begin position="12"/>
        <end position="28"/>
    </location>
</feature>
<sequence>MNAPGALKPGGRGFLVALLLIVLATALFRRESMSHDYYQTDESIPVAVAEHMARTGTLDTNWSRTAIGDEFGRDQYNFSSYILGVYAASQLLPHGVEPGRPTEKILRLYRKASLLFGVLALALAGLLARRWLGPAQGLIATLAMATSIPLFQDSLYARPETFVTLLSLMFAATLTSGRLRPLPMVIASGVLLGLLIACKITFVALLPLPLMLVVARMAALPEYPARGYLAIPAFFGAVGASFATGAPWAVQRPWEYLHGVAFLLRQYTGGHPPHGYAAGDTLERFLYGLRYLVETHGVALLPLAAIGLVALARERAHARLLVIVSFLAFLAYFLQTRAFFERNFSHALPFVFMAAAHGIVVATRPLARPALRAAVVVAFAALLCAPGARLVAKTRFDVLDGRFERRVAAHEAALEQRYGVRLHRLGHFWAQPAHAARTLAESFDDALLFGFINHRTPGSQAILDAFRDKLGLTELEPVPGPYAGMVTSTLHTYFGDDHVYYLRARRDGGGDIRLYRVALPAVASNGQVPVDAQGAWTPSGVETDARAKLPPGLVVWGSWSGADANTGTLTLGPQPFDGRLLLPYTCGPVGDGLRLSFRLLHADGSETKRDIALSQCTEWSAIDLRANARPGDRIEVVARDDGAAWGQWLGIALPLQVTGEAASR</sequence>
<evidence type="ECO:0000256" key="4">
    <source>
        <dbReference type="ARBA" id="ARBA00022679"/>
    </source>
</evidence>
<keyword evidence="4" id="KW-0808">Transferase</keyword>
<comment type="subcellular location">
    <subcellularLocation>
        <location evidence="1">Cell membrane</location>
        <topology evidence="1">Multi-pass membrane protein</topology>
    </subcellularLocation>
</comment>
<feature type="transmembrane region" description="Helical" evidence="8">
    <location>
        <begin position="227"/>
        <end position="250"/>
    </location>
</feature>
<evidence type="ECO:0000313" key="9">
    <source>
        <dbReference type="EMBL" id="MDC8014263.1"/>
    </source>
</evidence>
<feature type="transmembrane region" description="Helical" evidence="8">
    <location>
        <begin position="108"/>
        <end position="128"/>
    </location>
</feature>
<proteinExistence type="predicted"/>
<keyword evidence="2" id="KW-1003">Cell membrane</keyword>
<keyword evidence="6 8" id="KW-1133">Transmembrane helix</keyword>
<feature type="transmembrane region" description="Helical" evidence="8">
    <location>
        <begin position="347"/>
        <end position="366"/>
    </location>
</feature>
<comment type="caution">
    <text evidence="9">The sequence shown here is derived from an EMBL/GenBank/DDBJ whole genome shotgun (WGS) entry which is preliminary data.</text>
</comment>
<gene>
    <name evidence="9" type="ORF">OD750_017090</name>
</gene>